<dbReference type="Proteomes" id="UP000190150">
    <property type="component" value="Unassembled WGS sequence"/>
</dbReference>
<reference evidence="2" key="1">
    <citation type="submission" date="2017-02" db="EMBL/GenBank/DDBJ databases">
        <authorList>
            <person name="Varghese N."/>
            <person name="Submissions S."/>
        </authorList>
    </citation>
    <scope>NUCLEOTIDE SEQUENCE [LARGE SCALE GENOMIC DNA]</scope>
    <source>
        <strain evidence="2">DSM 24091</strain>
    </source>
</reference>
<evidence type="ECO:0000313" key="2">
    <source>
        <dbReference type="Proteomes" id="UP000190150"/>
    </source>
</evidence>
<dbReference type="STRING" id="1513896.SAMN05660841_04327"/>
<sequence>MRNGFLIYSLPTNSNFHAYKSIDKKRSVTISLNIKLGTEFGFYSIIQ</sequence>
<evidence type="ECO:0000313" key="1">
    <source>
        <dbReference type="EMBL" id="SKC11345.1"/>
    </source>
</evidence>
<keyword evidence="2" id="KW-1185">Reference proteome</keyword>
<gene>
    <name evidence="1" type="ORF">SAMN05660841_04327</name>
</gene>
<organism evidence="1 2">
    <name type="scientific">Sphingobacterium nematocida</name>
    <dbReference type="NCBI Taxonomy" id="1513896"/>
    <lineage>
        <taxon>Bacteria</taxon>
        <taxon>Pseudomonadati</taxon>
        <taxon>Bacteroidota</taxon>
        <taxon>Sphingobacteriia</taxon>
        <taxon>Sphingobacteriales</taxon>
        <taxon>Sphingobacteriaceae</taxon>
        <taxon>Sphingobacterium</taxon>
    </lineage>
</organism>
<accession>A0A1T5GSF3</accession>
<dbReference type="EMBL" id="FUZF01000033">
    <property type="protein sequence ID" value="SKC11345.1"/>
    <property type="molecule type" value="Genomic_DNA"/>
</dbReference>
<proteinExistence type="predicted"/>
<name>A0A1T5GSF3_9SPHI</name>
<dbReference type="AlphaFoldDB" id="A0A1T5GSF3"/>
<protein>
    <submittedName>
        <fullName evidence="1">Uncharacterized protein</fullName>
    </submittedName>
</protein>